<reference evidence="7 8" key="1">
    <citation type="submission" date="2024-02" db="EMBL/GenBank/DDBJ databases">
        <title>Chromosome-scale genome assembly of the rough periwinkle Littorina saxatilis.</title>
        <authorList>
            <person name="De Jode A."/>
            <person name="Faria R."/>
            <person name="Formenti G."/>
            <person name="Sims Y."/>
            <person name="Smith T.P."/>
            <person name="Tracey A."/>
            <person name="Wood J.M.D."/>
            <person name="Zagrodzka Z.B."/>
            <person name="Johannesson K."/>
            <person name="Butlin R.K."/>
            <person name="Leder E.H."/>
        </authorList>
    </citation>
    <scope>NUCLEOTIDE SEQUENCE [LARGE SCALE GENOMIC DNA]</scope>
    <source>
        <strain evidence="7">Snail1</strain>
        <tissue evidence="7">Muscle</tissue>
    </source>
</reference>
<dbReference type="Gene3D" id="3.30.160.60">
    <property type="entry name" value="Classic Zinc Finger"/>
    <property type="match status" value="1"/>
</dbReference>
<name>A0AAN9FW06_9CAEN</name>
<evidence type="ECO:0000256" key="4">
    <source>
        <dbReference type="PROSITE-ProRule" id="PRU00723"/>
    </source>
</evidence>
<comment type="caution">
    <text evidence="7">The sequence shown here is derived from an EMBL/GenBank/DDBJ whole genome shotgun (WGS) entry which is preliminary data.</text>
</comment>
<feature type="compositionally biased region" description="Basic and acidic residues" evidence="5">
    <location>
        <begin position="85"/>
        <end position="96"/>
    </location>
</feature>
<dbReference type="PANTHER" id="PTHR16465">
    <property type="entry name" value="NUCLEASE-RELATED"/>
    <property type="match status" value="1"/>
</dbReference>
<evidence type="ECO:0000256" key="2">
    <source>
        <dbReference type="ARBA" id="ARBA00022771"/>
    </source>
</evidence>
<dbReference type="PROSITE" id="PS50103">
    <property type="entry name" value="ZF_C3H1"/>
    <property type="match status" value="1"/>
</dbReference>
<feature type="region of interest" description="Disordered" evidence="5">
    <location>
        <begin position="85"/>
        <end position="105"/>
    </location>
</feature>
<dbReference type="InterPro" id="IPR013085">
    <property type="entry name" value="U1-CZ_Znf_C2H2"/>
</dbReference>
<keyword evidence="2 4" id="KW-0863">Zinc-finger</keyword>
<evidence type="ECO:0000256" key="3">
    <source>
        <dbReference type="ARBA" id="ARBA00022833"/>
    </source>
</evidence>
<dbReference type="Proteomes" id="UP001374579">
    <property type="component" value="Unassembled WGS sequence"/>
</dbReference>
<dbReference type="SUPFAM" id="SSF57667">
    <property type="entry name" value="beta-beta-alpha zinc fingers"/>
    <property type="match status" value="1"/>
</dbReference>
<organism evidence="7 8">
    <name type="scientific">Littorina saxatilis</name>
    <dbReference type="NCBI Taxonomy" id="31220"/>
    <lineage>
        <taxon>Eukaryota</taxon>
        <taxon>Metazoa</taxon>
        <taxon>Spiralia</taxon>
        <taxon>Lophotrochozoa</taxon>
        <taxon>Mollusca</taxon>
        <taxon>Gastropoda</taxon>
        <taxon>Caenogastropoda</taxon>
        <taxon>Littorinimorpha</taxon>
        <taxon>Littorinoidea</taxon>
        <taxon>Littorinidae</taxon>
        <taxon>Littorina</taxon>
    </lineage>
</organism>
<feature type="zinc finger region" description="C3H1-type" evidence="4">
    <location>
        <begin position="51"/>
        <end position="79"/>
    </location>
</feature>
<keyword evidence="8" id="KW-1185">Reference proteome</keyword>
<dbReference type="GO" id="GO:0008270">
    <property type="term" value="F:zinc ion binding"/>
    <property type="evidence" value="ECO:0007669"/>
    <property type="project" value="UniProtKB-KW"/>
</dbReference>
<dbReference type="PANTHER" id="PTHR16465:SF0">
    <property type="entry name" value="ZINC FINGER MATRIN-TYPE PROTEIN 5"/>
    <property type="match status" value="1"/>
</dbReference>
<feature type="domain" description="C3H1-type" evidence="6">
    <location>
        <begin position="51"/>
        <end position="79"/>
    </location>
</feature>
<accession>A0AAN9FW06</accession>
<evidence type="ECO:0000256" key="1">
    <source>
        <dbReference type="ARBA" id="ARBA00022723"/>
    </source>
</evidence>
<proteinExistence type="predicted"/>
<keyword evidence="1 4" id="KW-0479">Metal-binding</keyword>
<dbReference type="AlphaFoldDB" id="A0AAN9FW06"/>
<protein>
    <recommendedName>
        <fullName evidence="6">C3H1-type domain-containing protein</fullName>
    </recommendedName>
</protein>
<dbReference type="InterPro" id="IPR036236">
    <property type="entry name" value="Znf_C2H2_sf"/>
</dbReference>
<dbReference type="Gene3D" id="4.10.1000.10">
    <property type="entry name" value="Zinc finger, CCCH-type"/>
    <property type="match status" value="1"/>
</dbReference>
<feature type="region of interest" description="Disordered" evidence="5">
    <location>
        <begin position="120"/>
        <end position="142"/>
    </location>
</feature>
<evidence type="ECO:0000256" key="5">
    <source>
        <dbReference type="SAM" id="MobiDB-lite"/>
    </source>
</evidence>
<dbReference type="Pfam" id="PF00642">
    <property type="entry name" value="zf-CCCH"/>
    <property type="match status" value="1"/>
</dbReference>
<dbReference type="EMBL" id="JBAMIC010004070">
    <property type="protein sequence ID" value="KAK7087571.1"/>
    <property type="molecule type" value="Genomic_DNA"/>
</dbReference>
<dbReference type="InterPro" id="IPR000571">
    <property type="entry name" value="Znf_CCCH"/>
</dbReference>
<evidence type="ECO:0000259" key="6">
    <source>
        <dbReference type="PROSITE" id="PS50103"/>
    </source>
</evidence>
<keyword evidence="3 4" id="KW-0862">Zinc</keyword>
<gene>
    <name evidence="7" type="ORF">V1264_021604</name>
</gene>
<dbReference type="GO" id="GO:0005689">
    <property type="term" value="C:U12-type spliceosomal complex"/>
    <property type="evidence" value="ECO:0007669"/>
    <property type="project" value="TreeGrafter"/>
</dbReference>
<dbReference type="Pfam" id="PF06220">
    <property type="entry name" value="zf-U1"/>
    <property type="match status" value="1"/>
</dbReference>
<dbReference type="InterPro" id="IPR036855">
    <property type="entry name" value="Znf_CCCH_sf"/>
</dbReference>
<evidence type="ECO:0000313" key="8">
    <source>
        <dbReference type="Proteomes" id="UP001374579"/>
    </source>
</evidence>
<evidence type="ECO:0000313" key="7">
    <source>
        <dbReference type="EMBL" id="KAK7087571.1"/>
    </source>
</evidence>
<dbReference type="SUPFAM" id="SSF90229">
    <property type="entry name" value="CCCH zinc finger"/>
    <property type="match status" value="1"/>
</dbReference>
<sequence length="175" mass="19896">MGKRYYCDFCEKAFADNAASKKNHFNGAHHHRMRKAHYDNFRDPASILSAEMAKKPCRKFLQTGNCEFGNGCRFSHLTEGRRRELEQQCQQNKEKNQNSGASGPAVVMGELDDWLTKHSQREVKGEDSGEPAAKRRKTFPDYSLPPHLVGIPNLPPSLLPPTRDDFVNLPLLEWG</sequence>